<feature type="transmembrane region" description="Helical" evidence="4">
    <location>
        <begin position="353"/>
        <end position="374"/>
    </location>
</feature>
<keyword evidence="1" id="KW-0805">Transcription regulation</keyword>
<dbReference type="PRINTS" id="PR00032">
    <property type="entry name" value="HTHARAC"/>
</dbReference>
<dbReference type="InterPro" id="IPR018060">
    <property type="entry name" value="HTH_AraC"/>
</dbReference>
<dbReference type="Gene3D" id="2.60.40.2380">
    <property type="match status" value="1"/>
</dbReference>
<dbReference type="Proteomes" id="UP001208690">
    <property type="component" value="Unassembled WGS sequence"/>
</dbReference>
<keyword evidence="8" id="KW-1185">Reference proteome</keyword>
<feature type="transmembrane region" description="Helical" evidence="4">
    <location>
        <begin position="267"/>
        <end position="287"/>
    </location>
</feature>
<proteinExistence type="predicted"/>
<evidence type="ECO:0000256" key="5">
    <source>
        <dbReference type="SAM" id="SignalP"/>
    </source>
</evidence>
<feature type="transmembrane region" description="Helical" evidence="4">
    <location>
        <begin position="322"/>
        <end position="341"/>
    </location>
</feature>
<feature type="transmembrane region" description="Helical" evidence="4">
    <location>
        <begin position="229"/>
        <end position="247"/>
    </location>
</feature>
<feature type="transmembrane region" description="Helical" evidence="4">
    <location>
        <begin position="299"/>
        <end position="316"/>
    </location>
</feature>
<dbReference type="Pfam" id="PF12833">
    <property type="entry name" value="HTH_18"/>
    <property type="match status" value="1"/>
</dbReference>
<dbReference type="Pfam" id="PF07695">
    <property type="entry name" value="7TMR-DISM_7TM"/>
    <property type="match status" value="1"/>
</dbReference>
<gene>
    <name evidence="7" type="ORF">MUB52_11710</name>
</gene>
<dbReference type="InterPro" id="IPR011623">
    <property type="entry name" value="7TMR_DISM_rcpt_extracell_dom1"/>
</dbReference>
<evidence type="ECO:0000259" key="6">
    <source>
        <dbReference type="PROSITE" id="PS01124"/>
    </source>
</evidence>
<accession>A0ABT3BFD2</accession>
<feature type="transmembrane region" description="Helical" evidence="4">
    <location>
        <begin position="201"/>
        <end position="222"/>
    </location>
</feature>
<dbReference type="Pfam" id="PF07696">
    <property type="entry name" value="7TMR-DISMED2"/>
    <property type="match status" value="1"/>
</dbReference>
<dbReference type="SMART" id="SM00342">
    <property type="entry name" value="HTH_ARAC"/>
    <property type="match status" value="1"/>
</dbReference>
<feature type="chain" id="PRO_5046507016" evidence="5">
    <location>
        <begin position="24"/>
        <end position="585"/>
    </location>
</feature>
<evidence type="ECO:0000313" key="7">
    <source>
        <dbReference type="EMBL" id="MCV3272094.1"/>
    </source>
</evidence>
<name>A0ABT3BFD2_9RHOB</name>
<keyword evidence="2" id="KW-0238">DNA-binding</keyword>
<evidence type="ECO:0000256" key="4">
    <source>
        <dbReference type="SAM" id="Phobius"/>
    </source>
</evidence>
<dbReference type="PROSITE" id="PS01124">
    <property type="entry name" value="HTH_ARAC_FAMILY_2"/>
    <property type="match status" value="1"/>
</dbReference>
<dbReference type="InterPro" id="IPR011622">
    <property type="entry name" value="7TMR_DISM_rcpt_extracell_dom2"/>
</dbReference>
<keyword evidence="5" id="KW-0732">Signal</keyword>
<dbReference type="InterPro" id="IPR009057">
    <property type="entry name" value="Homeodomain-like_sf"/>
</dbReference>
<keyword evidence="4" id="KW-1133">Transmembrane helix</keyword>
<protein>
    <submittedName>
        <fullName evidence="7">Helix-turn-helix domain-containing protein</fullName>
    </submittedName>
</protein>
<dbReference type="PROSITE" id="PS00041">
    <property type="entry name" value="HTH_ARAC_FAMILY_1"/>
    <property type="match status" value="1"/>
</dbReference>
<feature type="signal peptide" evidence="5">
    <location>
        <begin position="1"/>
        <end position="23"/>
    </location>
</feature>
<evidence type="ECO:0000256" key="3">
    <source>
        <dbReference type="ARBA" id="ARBA00023163"/>
    </source>
</evidence>
<dbReference type="SUPFAM" id="SSF46689">
    <property type="entry name" value="Homeodomain-like"/>
    <property type="match status" value="1"/>
</dbReference>
<dbReference type="InterPro" id="IPR050204">
    <property type="entry name" value="AraC_XylS_family_regulators"/>
</dbReference>
<dbReference type="InterPro" id="IPR018062">
    <property type="entry name" value="HTH_AraC-typ_CS"/>
</dbReference>
<evidence type="ECO:0000256" key="1">
    <source>
        <dbReference type="ARBA" id="ARBA00023015"/>
    </source>
</evidence>
<dbReference type="Gene3D" id="1.10.10.60">
    <property type="entry name" value="Homeodomain-like"/>
    <property type="match status" value="1"/>
</dbReference>
<sequence length="585" mass="64626">MFRIYAIVWSLLVTALGVVPAEAADTAGPQPACVHPGDAPPVAHTLSDAPDDLLRALRAEYFLDHTGGIDRDRIADQSFHPRSCGGVFTAPVPSQALWLRFAVANAHTAEREWVISFIEKIFDEVVLFEDRDGTLVELSRAGRTIRPEAKDSTALRTGFPIVMQPDDDRVFYLRIIGTFEPTITAVIMSAELFSDWTTATLLMTALFLAYVATFALLSVIVFRQVDRRFYQYYTLYLVCLFMFSFIYDGWLNQLFEVTLPATTLTPVTEGFAGLGMLANVQYCRILLNVDADAQPWRRLFQFLSVVIIAVTGLAVLDPWHLAMPLHLIYFVSPLILLVVAIRKIRARLPQAWPVAASLLTFSGGLFVAVYSFLVPVSITEASSALDVVLARPLSLGYIAAIVGETLFMMLAISTMVRAAQVERRSAVVELAALGQRVKDIEQLQGNAEKTTRARLEALEAVLADNPQSKQHLPIRHQFLDRATEGVLDNIGDQSFGVEKLAAALAVSQKTLGRRLKQANGQSPASFIRSVRLNYARNLILLDQYNTVAEIAHAAGFSSASNFAKLYRQQFGETPSQSIGTLRNVQ</sequence>
<dbReference type="RefSeq" id="WP_263844418.1">
    <property type="nucleotide sequence ID" value="NZ_JALIEB010000006.1"/>
</dbReference>
<dbReference type="InterPro" id="IPR020449">
    <property type="entry name" value="Tscrpt_reg_AraC-type_HTH"/>
</dbReference>
<reference evidence="7 8" key="1">
    <citation type="submission" date="2022-04" db="EMBL/GenBank/DDBJ databases">
        <title>Roseobacter sp. WL0113 is a bacterium isolated from neritic sediment.</title>
        <authorList>
            <person name="Wang L."/>
            <person name="He W."/>
            <person name="Zhang D.-F."/>
        </authorList>
    </citation>
    <scope>NUCLEOTIDE SEQUENCE [LARGE SCALE GENOMIC DNA]</scope>
    <source>
        <strain evidence="7 8">WL0113</strain>
    </source>
</reference>
<keyword evidence="3" id="KW-0804">Transcription</keyword>
<keyword evidence="4" id="KW-0812">Transmembrane</keyword>
<organism evidence="7 8">
    <name type="scientific">Roseobacter sinensis</name>
    <dbReference type="NCBI Taxonomy" id="2931391"/>
    <lineage>
        <taxon>Bacteria</taxon>
        <taxon>Pseudomonadati</taxon>
        <taxon>Pseudomonadota</taxon>
        <taxon>Alphaproteobacteria</taxon>
        <taxon>Rhodobacterales</taxon>
        <taxon>Roseobacteraceae</taxon>
        <taxon>Roseobacter</taxon>
    </lineage>
</organism>
<feature type="transmembrane region" description="Helical" evidence="4">
    <location>
        <begin position="394"/>
        <end position="416"/>
    </location>
</feature>
<dbReference type="EMBL" id="JALIEB010000006">
    <property type="protein sequence ID" value="MCV3272094.1"/>
    <property type="molecule type" value="Genomic_DNA"/>
</dbReference>
<keyword evidence="4" id="KW-0472">Membrane</keyword>
<comment type="caution">
    <text evidence="7">The sequence shown here is derived from an EMBL/GenBank/DDBJ whole genome shotgun (WGS) entry which is preliminary data.</text>
</comment>
<evidence type="ECO:0000313" key="8">
    <source>
        <dbReference type="Proteomes" id="UP001208690"/>
    </source>
</evidence>
<dbReference type="PANTHER" id="PTHR46796">
    <property type="entry name" value="HTH-TYPE TRANSCRIPTIONAL ACTIVATOR RHAS-RELATED"/>
    <property type="match status" value="1"/>
</dbReference>
<feature type="domain" description="HTH araC/xylS-type" evidence="6">
    <location>
        <begin position="480"/>
        <end position="580"/>
    </location>
</feature>
<evidence type="ECO:0000256" key="2">
    <source>
        <dbReference type="ARBA" id="ARBA00023125"/>
    </source>
</evidence>